<feature type="signal peptide" evidence="1">
    <location>
        <begin position="1"/>
        <end position="19"/>
    </location>
</feature>
<feature type="chain" id="PRO_5040158770" description="Phytocyanin domain-containing protein" evidence="1">
    <location>
        <begin position="20"/>
        <end position="168"/>
    </location>
</feature>
<dbReference type="AlphaFoldDB" id="A0A9P3HFA9"/>
<evidence type="ECO:0000313" key="2">
    <source>
        <dbReference type="EMBL" id="GJJ75288.1"/>
    </source>
</evidence>
<organism evidence="2 3">
    <name type="scientific">Entomortierella parvispora</name>
    <dbReference type="NCBI Taxonomy" id="205924"/>
    <lineage>
        <taxon>Eukaryota</taxon>
        <taxon>Fungi</taxon>
        <taxon>Fungi incertae sedis</taxon>
        <taxon>Mucoromycota</taxon>
        <taxon>Mortierellomycotina</taxon>
        <taxon>Mortierellomycetes</taxon>
        <taxon>Mortierellales</taxon>
        <taxon>Mortierellaceae</taxon>
        <taxon>Entomortierella</taxon>
    </lineage>
</organism>
<sequence length="168" mass="16620">MKFAAVALVASAVAAVASADMLQIYNPTAGTQWTIGESVFIGWSGNCASMGAAGKNVTVDFNQGPADAVRFAGNLGLLDCSGASVRQDFTVPSTLTPGAYSIVVRTSPQPSYTNEFTILGAGGVAPSTPPTAASSAPAPTSTHNAAGSLTANIVLAAAGAVVVASQML</sequence>
<evidence type="ECO:0000256" key="1">
    <source>
        <dbReference type="SAM" id="SignalP"/>
    </source>
</evidence>
<accession>A0A9P3HFA9</accession>
<reference evidence="2" key="2">
    <citation type="journal article" date="2022" name="Microbiol. Resour. Announc.">
        <title>Whole-Genome Sequence of Entomortierella parvispora E1425, a Mucoromycotan Fungus Associated with Burkholderiaceae-Related Endosymbiotic Bacteria.</title>
        <authorList>
            <person name="Herlambang A."/>
            <person name="Guo Y."/>
            <person name="Takashima Y."/>
            <person name="Narisawa K."/>
            <person name="Ohta H."/>
            <person name="Nishizawa T."/>
        </authorList>
    </citation>
    <scope>NUCLEOTIDE SEQUENCE</scope>
    <source>
        <strain evidence="2">E1425</strain>
    </source>
</reference>
<reference evidence="2" key="1">
    <citation type="submission" date="2021-11" db="EMBL/GenBank/DDBJ databases">
        <authorList>
            <person name="Herlambang A."/>
            <person name="Guo Y."/>
            <person name="Takashima Y."/>
            <person name="Nishizawa T."/>
        </authorList>
    </citation>
    <scope>NUCLEOTIDE SEQUENCE</scope>
    <source>
        <strain evidence="2">E1425</strain>
    </source>
</reference>
<protein>
    <recommendedName>
        <fullName evidence="4">Phytocyanin domain-containing protein</fullName>
    </recommendedName>
</protein>
<gene>
    <name evidence="2" type="ORF">EMPS_07646</name>
</gene>
<keyword evidence="1" id="KW-0732">Signal</keyword>
<keyword evidence="3" id="KW-1185">Reference proteome</keyword>
<proteinExistence type="predicted"/>
<dbReference type="EMBL" id="BQFW01000010">
    <property type="protein sequence ID" value="GJJ75288.1"/>
    <property type="molecule type" value="Genomic_DNA"/>
</dbReference>
<dbReference type="OrthoDB" id="2436178at2759"/>
<evidence type="ECO:0008006" key="4">
    <source>
        <dbReference type="Google" id="ProtNLM"/>
    </source>
</evidence>
<evidence type="ECO:0000313" key="3">
    <source>
        <dbReference type="Proteomes" id="UP000827284"/>
    </source>
</evidence>
<dbReference type="Proteomes" id="UP000827284">
    <property type="component" value="Unassembled WGS sequence"/>
</dbReference>
<name>A0A9P3HFA9_9FUNG</name>
<comment type="caution">
    <text evidence="2">The sequence shown here is derived from an EMBL/GenBank/DDBJ whole genome shotgun (WGS) entry which is preliminary data.</text>
</comment>